<dbReference type="OrthoDB" id="8903029at2"/>
<proteinExistence type="predicted"/>
<dbReference type="EMBL" id="VZPB01000061">
    <property type="protein sequence ID" value="KAB0575737.1"/>
    <property type="molecule type" value="Genomic_DNA"/>
</dbReference>
<gene>
    <name evidence="1" type="ORF">F7Q92_18260</name>
</gene>
<dbReference type="Pfam" id="PF04519">
    <property type="entry name" value="Bactofilin"/>
    <property type="match status" value="1"/>
</dbReference>
<dbReference type="Proteomes" id="UP000430120">
    <property type="component" value="Unassembled WGS sequence"/>
</dbReference>
<accession>A0A643F7D0</accession>
<comment type="caution">
    <text evidence="1">The sequence shown here is derived from an EMBL/GenBank/DDBJ whole genome shotgun (WGS) entry which is preliminary data.</text>
</comment>
<sequence>MSAPTPPQDTLLLDPVAMHIVNRVAEGTVLEGTLNFKGGLLLQGTLRGEGEIAGRLVIWHTGQLQGRFRILGDLIVLGHLGGVTDDTDTSTAIECQGTVQVASTGVCTGSLSAARLRLYEGGVMQGPFRTLQRERLLPVLDTMA</sequence>
<name>A0A643F7D0_IDEDE</name>
<keyword evidence="2" id="KW-1185">Reference proteome</keyword>
<dbReference type="InterPro" id="IPR007607">
    <property type="entry name" value="BacA/B"/>
</dbReference>
<evidence type="ECO:0000313" key="2">
    <source>
        <dbReference type="Proteomes" id="UP000430120"/>
    </source>
</evidence>
<evidence type="ECO:0000313" key="1">
    <source>
        <dbReference type="EMBL" id="KAB0575737.1"/>
    </source>
</evidence>
<dbReference type="RefSeq" id="WP_151125527.1">
    <property type="nucleotide sequence ID" value="NZ_CP088081.1"/>
</dbReference>
<organism evidence="1 2">
    <name type="scientific">Ideonella dechloratans</name>
    <dbReference type="NCBI Taxonomy" id="36863"/>
    <lineage>
        <taxon>Bacteria</taxon>
        <taxon>Pseudomonadati</taxon>
        <taxon>Pseudomonadota</taxon>
        <taxon>Betaproteobacteria</taxon>
        <taxon>Burkholderiales</taxon>
        <taxon>Sphaerotilaceae</taxon>
        <taxon>Ideonella</taxon>
    </lineage>
</organism>
<protein>
    <submittedName>
        <fullName evidence="1">Polymer-forming cytoskeletal protein</fullName>
    </submittedName>
</protein>
<dbReference type="AlphaFoldDB" id="A0A643F7D0"/>
<reference evidence="1 2" key="1">
    <citation type="submission" date="2019-09" db="EMBL/GenBank/DDBJ databases">
        <title>Draft genome sequences of 48 bacterial type strains from the CCUG.</title>
        <authorList>
            <person name="Tunovic T."/>
            <person name="Pineiro-Iglesias B."/>
            <person name="Unosson C."/>
            <person name="Inganas E."/>
            <person name="Ohlen M."/>
            <person name="Cardew S."/>
            <person name="Jensie-Markopoulos S."/>
            <person name="Salva-Serra F."/>
            <person name="Jaen-Luchoro D."/>
            <person name="Karlsson R."/>
            <person name="Svensson-Stadler L."/>
            <person name="Chun J."/>
            <person name="Moore E."/>
        </authorList>
    </citation>
    <scope>NUCLEOTIDE SEQUENCE [LARGE SCALE GENOMIC DNA]</scope>
    <source>
        <strain evidence="1 2">CCUG 30977</strain>
    </source>
</reference>